<dbReference type="AlphaFoldDB" id="A0A061J233"/>
<feature type="coiled-coil region" evidence="1">
    <location>
        <begin position="291"/>
        <end position="364"/>
    </location>
</feature>
<proteinExistence type="predicted"/>
<sequence length="374" mass="42828">MDEKQEEAVRVLKQQLQEIEDTLSAQEKLLQDRNQKIALVSVSVVDAEKALEESEEELREAQMQLENVVADNRIAHTELARLQTTSGGRLPRDEYVRELSEADFGLKEMQGQVQQLVTQVESLNGGSVSDMDTRRRLTLVKLISMLDDLHTSLSRSLQSVPLEEDARAREVLKAVRELSRERERAIGYCLRKKREVADVIELKKQRVNELTLDSQRKLSTLGEDHEKATLGVVEKIQAERNALRKEVESVKSANQQLWDALRDTKYSSDFLQGGESKREAAVSASDTLRGSADVEEEKNHLREQLKLFEAKRAKLQRMIEELRTNVNVEMEKHALKLRDLKREIELQQRESHKLEGENRKLKSLCDSLAVTLEA</sequence>
<accession>A0A061J233</accession>
<comment type="caution">
    <text evidence="2">The sequence shown here is derived from an EMBL/GenBank/DDBJ whole genome shotgun (WGS) entry which is preliminary data.</text>
</comment>
<reference evidence="2 3" key="1">
    <citation type="submission" date="2013-07" db="EMBL/GenBank/DDBJ databases">
        <authorList>
            <person name="Stoco P.H."/>
            <person name="Wagner G."/>
            <person name="Gerber A."/>
            <person name="Zaha A."/>
            <person name="Thompson C."/>
            <person name="Bartholomeu D.C."/>
            <person name="Luckemeyer D.D."/>
            <person name="Bahia D."/>
            <person name="Loreto E."/>
            <person name="Prestes E.B."/>
            <person name="Lima F.M."/>
            <person name="Rodrigues-Luiz G."/>
            <person name="Vallejo G.A."/>
            <person name="Filho J.F."/>
            <person name="Monteiro K.M."/>
            <person name="Tyler K.M."/>
            <person name="de Almeida L.G."/>
            <person name="Ortiz M.F."/>
            <person name="Siervo M.A."/>
            <person name="de Moraes M.H."/>
            <person name="Cunha O.L."/>
            <person name="Mendonca-Neto R."/>
            <person name="Silva R."/>
            <person name="Teixeira S.M."/>
            <person name="Murta S.M."/>
            <person name="Sincero T.C."/>
            <person name="Mendes T.A."/>
            <person name="Urmenyi T.P."/>
            <person name="Silva V.G."/>
            <person name="da Rocha W.D."/>
            <person name="Andersson B."/>
            <person name="Romanha A.J."/>
            <person name="Steindel M."/>
            <person name="de Vasconcelos A.T."/>
            <person name="Grisard E.C."/>
        </authorList>
    </citation>
    <scope>NUCLEOTIDE SEQUENCE [LARGE SCALE GENOMIC DNA]</scope>
    <source>
        <strain evidence="2 3">SC58</strain>
    </source>
</reference>
<dbReference type="EMBL" id="AUPL01003917">
    <property type="protein sequence ID" value="ESL08380.1"/>
    <property type="molecule type" value="Genomic_DNA"/>
</dbReference>
<keyword evidence="3" id="KW-1185">Reference proteome</keyword>
<evidence type="ECO:0000313" key="2">
    <source>
        <dbReference type="EMBL" id="ESL08380.1"/>
    </source>
</evidence>
<evidence type="ECO:0000256" key="1">
    <source>
        <dbReference type="SAM" id="Coils"/>
    </source>
</evidence>
<evidence type="ECO:0008006" key="4">
    <source>
        <dbReference type="Google" id="ProtNLM"/>
    </source>
</evidence>
<dbReference type="Proteomes" id="UP000031737">
    <property type="component" value="Unassembled WGS sequence"/>
</dbReference>
<feature type="coiled-coil region" evidence="1">
    <location>
        <begin position="2"/>
        <end position="71"/>
    </location>
</feature>
<protein>
    <recommendedName>
        <fullName evidence="4">Elks delta-like protein</fullName>
    </recommendedName>
</protein>
<dbReference type="VEuPathDB" id="TriTrypDB:TRSC58_03917"/>
<organism evidence="2 3">
    <name type="scientific">Trypanosoma rangeli SC58</name>
    <dbReference type="NCBI Taxonomy" id="429131"/>
    <lineage>
        <taxon>Eukaryota</taxon>
        <taxon>Discoba</taxon>
        <taxon>Euglenozoa</taxon>
        <taxon>Kinetoplastea</taxon>
        <taxon>Metakinetoplastina</taxon>
        <taxon>Trypanosomatida</taxon>
        <taxon>Trypanosomatidae</taxon>
        <taxon>Trypanosoma</taxon>
        <taxon>Herpetosoma</taxon>
    </lineage>
</organism>
<evidence type="ECO:0000313" key="3">
    <source>
        <dbReference type="Proteomes" id="UP000031737"/>
    </source>
</evidence>
<name>A0A061J233_TRYRA</name>
<gene>
    <name evidence="2" type="ORF">TRSC58_03917</name>
</gene>
<dbReference type="OrthoDB" id="272037at2759"/>
<keyword evidence="1" id="KW-0175">Coiled coil</keyword>